<name>A0A2P2EBA2_9PROT</name>
<evidence type="ECO:0000313" key="3">
    <source>
        <dbReference type="Proteomes" id="UP000245086"/>
    </source>
</evidence>
<keyword evidence="3" id="KW-1185">Reference proteome</keyword>
<sequence>MREAPYVTPVRIDLVRRDDGAILLSNPHPLRPAFANVVEPLAYWAQQAPDRLWLAGHEGGAWRHLTYRDGWTLVRSLATGLFGRFPRGSVIAIASFNSISHALLTYAAPLAGLAVAAITPAYSLKARDPRRLHEALKTVRAAAVFMEGLAFATPALWAEEAGVPVIAPGDGFGTEGAVSLDSLFGDPEAAPDPASLDPRDACKYLLTSGSTGAPKAVTVTHANLAINAAQIRSTFDPAREATMWPDGIIMANHLPWSHSLGGNAVLHMLLHAGGSLWIDPGTPTAEGLAASIATIKHVRPNYHITVPLGWSLLAGALEQDEELAGALFSNLRIMQYGGAALTQDVYRRLQEVAVRVTGQEITLAAGYGATETAPTVCNVHWPNEVMGLVGLPVPGLSLKLIPQGGKLEARVKGPGITPAYLDAPEKTAQAFDEEGYYKLGDALRFVDPERPEAGLAFDGRLSEEFKLDNGSFVPAGLVRPSLVQASDGLFSDAVICGEGQPFVAALAFVNLTTARTLAGLDEDLETLVWHGRVRDHALLALERAGAGQPATRRVRRLILLTTPPSLEDGEITDKGYLNQGACRTCRATQVQALFAAEPGPEVILL</sequence>
<comment type="caution">
    <text evidence="2">The sequence shown here is derived from an EMBL/GenBank/DDBJ whole genome shotgun (WGS) entry which is preliminary data.</text>
</comment>
<dbReference type="InterPro" id="IPR000873">
    <property type="entry name" value="AMP-dep_synth/lig_dom"/>
</dbReference>
<dbReference type="EMBL" id="BFBR01000006">
    <property type="protein sequence ID" value="GBF58319.1"/>
    <property type="molecule type" value="Genomic_DNA"/>
</dbReference>
<dbReference type="OrthoDB" id="9803968at2"/>
<dbReference type="AlphaFoldDB" id="A0A2P2EBA2"/>
<dbReference type="PANTHER" id="PTHR24096">
    <property type="entry name" value="LONG-CHAIN-FATTY-ACID--COA LIGASE"/>
    <property type="match status" value="1"/>
</dbReference>
<reference evidence="2 3" key="1">
    <citation type="journal article" date="2018" name="Genome Announc.">
        <title>Draft Genome Sequence of "Candidatus Phycosocius bacilliformis," an Alphaproteobacterial Ectosymbiont of the Hydrocarbon-Producing Green Alga Botryococcus braunii.</title>
        <authorList>
            <person name="Tanabe Y."/>
            <person name="Yamaguchi H."/>
            <person name="Watanabe M.M."/>
        </authorList>
    </citation>
    <scope>NUCLEOTIDE SEQUENCE [LARGE SCALE GENOMIC DNA]</scope>
    <source>
        <strain evidence="2 3">BOTRYCO-2</strain>
    </source>
</reference>
<dbReference type="PROSITE" id="PS00455">
    <property type="entry name" value="AMP_BINDING"/>
    <property type="match status" value="1"/>
</dbReference>
<dbReference type="InterPro" id="IPR020845">
    <property type="entry name" value="AMP-binding_CS"/>
</dbReference>
<evidence type="ECO:0000259" key="1">
    <source>
        <dbReference type="Pfam" id="PF00501"/>
    </source>
</evidence>
<dbReference type="GO" id="GO:0004467">
    <property type="term" value="F:long-chain fatty acid-CoA ligase activity"/>
    <property type="evidence" value="ECO:0007669"/>
    <property type="project" value="UniProtKB-EC"/>
</dbReference>
<gene>
    <name evidence="2" type="primary">fadD</name>
    <name evidence="2" type="ORF">PbB2_01999</name>
</gene>
<dbReference type="InterPro" id="IPR042099">
    <property type="entry name" value="ANL_N_sf"/>
</dbReference>
<proteinExistence type="predicted"/>
<dbReference type="RefSeq" id="WP_108985192.1">
    <property type="nucleotide sequence ID" value="NZ_BFBR01000006.1"/>
</dbReference>
<dbReference type="EC" id="6.2.1.3" evidence="2"/>
<dbReference type="Gene3D" id="3.40.50.12780">
    <property type="entry name" value="N-terminal domain of ligase-like"/>
    <property type="match status" value="1"/>
</dbReference>
<protein>
    <submittedName>
        <fullName evidence="2">Long-chain-fatty-acid-CoA ligase</fullName>
        <ecNumber evidence="2">6.2.1.3</ecNumber>
    </submittedName>
</protein>
<dbReference type="Pfam" id="PF00501">
    <property type="entry name" value="AMP-binding"/>
    <property type="match status" value="1"/>
</dbReference>
<dbReference type="PANTHER" id="PTHR24096:SF420">
    <property type="entry name" value="LONG-CHAIN-FATTY-ACID--COA LIGASE-RELATED"/>
    <property type="match status" value="1"/>
</dbReference>
<keyword evidence="2" id="KW-0436">Ligase</keyword>
<dbReference type="Proteomes" id="UP000245086">
    <property type="component" value="Unassembled WGS sequence"/>
</dbReference>
<feature type="domain" description="AMP-dependent synthetase/ligase" evidence="1">
    <location>
        <begin position="43"/>
        <end position="415"/>
    </location>
</feature>
<evidence type="ECO:0000313" key="2">
    <source>
        <dbReference type="EMBL" id="GBF58319.1"/>
    </source>
</evidence>
<dbReference type="SUPFAM" id="SSF56801">
    <property type="entry name" value="Acetyl-CoA synthetase-like"/>
    <property type="match status" value="1"/>
</dbReference>
<accession>A0A2P2EBA2</accession>
<organism evidence="2 3">
    <name type="scientific">Candidatus Phycosocius bacilliformis</name>
    <dbReference type="NCBI Taxonomy" id="1445552"/>
    <lineage>
        <taxon>Bacteria</taxon>
        <taxon>Pseudomonadati</taxon>
        <taxon>Pseudomonadota</taxon>
        <taxon>Alphaproteobacteria</taxon>
        <taxon>Caulobacterales</taxon>
        <taxon>Caulobacterales incertae sedis</taxon>
        <taxon>Candidatus Phycosocius</taxon>
    </lineage>
</organism>